<comment type="caution">
    <text evidence="5">The sequence shown here is derived from an EMBL/GenBank/DDBJ whole genome shotgun (WGS) entry which is preliminary data.</text>
</comment>
<dbReference type="AlphaFoldDB" id="A0A0F8XWB1"/>
<dbReference type="GO" id="GO:0004632">
    <property type="term" value="F:phosphopantothenate--cysteine ligase activity"/>
    <property type="evidence" value="ECO:0007669"/>
    <property type="project" value="InterPro"/>
</dbReference>
<dbReference type="Gene3D" id="3.40.50.10300">
    <property type="entry name" value="CoaB-like"/>
    <property type="match status" value="1"/>
</dbReference>
<dbReference type="InterPro" id="IPR003382">
    <property type="entry name" value="Flavoprotein"/>
</dbReference>
<accession>A0A0F8XWB1</accession>
<dbReference type="GO" id="GO:0015937">
    <property type="term" value="P:coenzyme A biosynthetic process"/>
    <property type="evidence" value="ECO:0007669"/>
    <property type="project" value="InterPro"/>
</dbReference>
<dbReference type="EMBL" id="LAZR01056816">
    <property type="protein sequence ID" value="KKK73367.1"/>
    <property type="molecule type" value="Genomic_DNA"/>
</dbReference>
<dbReference type="InterPro" id="IPR035929">
    <property type="entry name" value="CoaB-like_sf"/>
</dbReference>
<dbReference type="InterPro" id="IPR005252">
    <property type="entry name" value="CoaBC"/>
</dbReference>
<dbReference type="NCBIfam" id="TIGR00521">
    <property type="entry name" value="coaBC_dfp"/>
    <property type="match status" value="1"/>
</dbReference>
<evidence type="ECO:0000259" key="4">
    <source>
        <dbReference type="Pfam" id="PF04127"/>
    </source>
</evidence>
<dbReference type="InterPro" id="IPR007085">
    <property type="entry name" value="DNA/pantothenate-metab_flavo_C"/>
</dbReference>
<dbReference type="GO" id="GO:0071513">
    <property type="term" value="C:phosphopantothenoylcysteine decarboxylase complex"/>
    <property type="evidence" value="ECO:0007669"/>
    <property type="project" value="TreeGrafter"/>
</dbReference>
<organism evidence="5">
    <name type="scientific">marine sediment metagenome</name>
    <dbReference type="NCBI Taxonomy" id="412755"/>
    <lineage>
        <taxon>unclassified sequences</taxon>
        <taxon>metagenomes</taxon>
        <taxon>ecological metagenomes</taxon>
    </lineage>
</organism>
<sequence length="304" mass="32193">VALVLAEDLVSLTALATRAPIIVCPAMDPQMFEHEATQAHLETLRRRGLHVVGPEEGRLASGHTGPGRMSEVPTIIGALRYVLGKDADLAGRKVVVSAGGTQEPVDPVRYVGNYSSGKMGYALAEAARDRGADTVLVSGPAALPEPYAVRVLPVRQAAEMRDAVLAECADADAVIMAAAVADYQPAEAVGQKIKRRQEELALSLVRTPDILAELGRRPGLVRVAFAAESEKLVANARRKLEEKGVDLVAANDVTAEGSGFGSDTNRVTLLDGEGEEELPLMSKYEVACRVLDRVAAALREASPD</sequence>
<dbReference type="SUPFAM" id="SSF102645">
    <property type="entry name" value="CoaB-like"/>
    <property type="match status" value="1"/>
</dbReference>
<evidence type="ECO:0000313" key="5">
    <source>
        <dbReference type="EMBL" id="KKK73367.1"/>
    </source>
</evidence>
<feature type="non-terminal residue" evidence="5">
    <location>
        <position position="1"/>
    </location>
</feature>
<gene>
    <name evidence="5" type="ORF">LCGC14_2894550</name>
</gene>
<dbReference type="GO" id="GO:0004633">
    <property type="term" value="F:phosphopantothenoylcysteine decarboxylase activity"/>
    <property type="evidence" value="ECO:0007669"/>
    <property type="project" value="InterPro"/>
</dbReference>
<dbReference type="GO" id="GO:0010181">
    <property type="term" value="F:FMN binding"/>
    <property type="evidence" value="ECO:0007669"/>
    <property type="project" value="InterPro"/>
</dbReference>
<evidence type="ECO:0000256" key="2">
    <source>
        <dbReference type="ARBA" id="ARBA00023239"/>
    </source>
</evidence>
<dbReference type="PANTHER" id="PTHR14359:SF6">
    <property type="entry name" value="PHOSPHOPANTOTHENOYLCYSTEINE DECARBOXYLASE"/>
    <property type="match status" value="1"/>
</dbReference>
<name>A0A0F8XWB1_9ZZZZ</name>
<protein>
    <recommendedName>
        <fullName evidence="6">DNA/pantothenate metabolism flavoprotein C-terminal domain-containing protein</fullName>
    </recommendedName>
</protein>
<evidence type="ECO:0008006" key="6">
    <source>
        <dbReference type="Google" id="ProtNLM"/>
    </source>
</evidence>
<dbReference type="PANTHER" id="PTHR14359">
    <property type="entry name" value="HOMO-OLIGOMERIC FLAVIN CONTAINING CYS DECARBOXYLASE FAMILY"/>
    <property type="match status" value="1"/>
</dbReference>
<dbReference type="Pfam" id="PF04127">
    <property type="entry name" value="DFP"/>
    <property type="match status" value="1"/>
</dbReference>
<dbReference type="GO" id="GO:0015941">
    <property type="term" value="P:pantothenate catabolic process"/>
    <property type="evidence" value="ECO:0007669"/>
    <property type="project" value="InterPro"/>
</dbReference>
<keyword evidence="1" id="KW-0210">Decarboxylase</keyword>
<feature type="domain" description="DNA/pantothenate metabolism flavoprotein C-terminal" evidence="4">
    <location>
        <begin position="89"/>
        <end position="296"/>
    </location>
</feature>
<dbReference type="SUPFAM" id="SSF52507">
    <property type="entry name" value="Homo-oligomeric flavin-containing Cys decarboxylases, HFCD"/>
    <property type="match status" value="1"/>
</dbReference>
<reference evidence="5" key="1">
    <citation type="journal article" date="2015" name="Nature">
        <title>Complex archaea that bridge the gap between prokaryotes and eukaryotes.</title>
        <authorList>
            <person name="Spang A."/>
            <person name="Saw J.H."/>
            <person name="Jorgensen S.L."/>
            <person name="Zaremba-Niedzwiedzka K."/>
            <person name="Martijn J."/>
            <person name="Lind A.E."/>
            <person name="van Eijk R."/>
            <person name="Schleper C."/>
            <person name="Guy L."/>
            <person name="Ettema T.J."/>
        </authorList>
    </citation>
    <scope>NUCLEOTIDE SEQUENCE</scope>
</reference>
<dbReference type="Gene3D" id="3.40.50.1950">
    <property type="entry name" value="Flavin prenyltransferase-like"/>
    <property type="match status" value="1"/>
</dbReference>
<evidence type="ECO:0000259" key="3">
    <source>
        <dbReference type="Pfam" id="PF02441"/>
    </source>
</evidence>
<feature type="domain" description="Flavoprotein" evidence="3">
    <location>
        <begin position="12"/>
        <end position="79"/>
    </location>
</feature>
<dbReference type="Pfam" id="PF02441">
    <property type="entry name" value="Flavoprotein"/>
    <property type="match status" value="1"/>
</dbReference>
<dbReference type="InterPro" id="IPR036551">
    <property type="entry name" value="Flavin_trans-like"/>
</dbReference>
<keyword evidence="2" id="KW-0456">Lyase</keyword>
<proteinExistence type="predicted"/>
<evidence type="ECO:0000256" key="1">
    <source>
        <dbReference type="ARBA" id="ARBA00022793"/>
    </source>
</evidence>